<proteinExistence type="predicted"/>
<organism evidence="2 3">
    <name type="scientific">Enterococcus phage vB_Efs6_KEN16</name>
    <dbReference type="NCBI Taxonomy" id="3138325"/>
    <lineage>
        <taxon>Viruses</taxon>
        <taxon>Duplodnaviria</taxon>
        <taxon>Heunggongvirae</taxon>
        <taxon>Uroviricota</taxon>
        <taxon>Caudoviricetes</taxon>
        <taxon>Herelleviridae</taxon>
        <taxon>Brockvirinae</taxon>
        <taxon>Kochikohdavirus</taxon>
    </lineage>
</organism>
<dbReference type="Proteomes" id="UP001432787">
    <property type="component" value="Segment"/>
</dbReference>
<sequence length="298" mass="34355">MIYYINFLEDFALSWSADKRYRVRRIMTTGSYAIIDNYGHVRFSSDTARGVLKNIEQEYATHKVELTLAEEETTNKPRFKVGERVKVSNDLQAFGIEYKTHITSKMMGCAGNEATITRVWGSNVRYFINIDGIHQDWCWTEDMLDKIEEEPTLSIRCTKATSTFWTKGISYEVSIKSDGSHYVYDDDEDGWGGDSLDNLMKVINHNGNEFELLDKRPTEPEPEPEPETKPEPESEPESKHTLTDLEKIEAKITALSEESFQLFTKSEELSNKAIELQDESVALEEALYLIKQYLKEEI</sequence>
<evidence type="ECO:0000256" key="1">
    <source>
        <dbReference type="SAM" id="MobiDB-lite"/>
    </source>
</evidence>
<reference evidence="2" key="1">
    <citation type="submission" date="2024-04" db="EMBL/GenBank/DDBJ databases">
        <authorList>
            <person name="Soro O."/>
            <person name="Kigen C."/>
            <person name="Nyerere A."/>
            <person name="Musila L."/>
        </authorList>
    </citation>
    <scope>NUCLEOTIDE SEQUENCE</scope>
</reference>
<protein>
    <submittedName>
        <fullName evidence="2">Uncharacterized protein</fullName>
    </submittedName>
</protein>
<accession>A0AAX4PSX8</accession>
<feature type="compositionally biased region" description="Basic and acidic residues" evidence="1">
    <location>
        <begin position="226"/>
        <end position="243"/>
    </location>
</feature>
<feature type="region of interest" description="Disordered" evidence="1">
    <location>
        <begin position="213"/>
        <end position="243"/>
    </location>
</feature>
<evidence type="ECO:0000313" key="3">
    <source>
        <dbReference type="Proteomes" id="UP001432787"/>
    </source>
</evidence>
<name>A0AAX4PSX8_9CAUD</name>
<evidence type="ECO:0000313" key="2">
    <source>
        <dbReference type="EMBL" id="WZP35832.1"/>
    </source>
</evidence>
<dbReference type="EMBL" id="PP582187">
    <property type="protein sequence ID" value="WZP35832.1"/>
    <property type="molecule type" value="Genomic_DNA"/>
</dbReference>